<name>A0A401IW27_9LACO</name>
<evidence type="ECO:0000313" key="4">
    <source>
        <dbReference type="EMBL" id="GBG95744.1"/>
    </source>
</evidence>
<dbReference type="PANTHER" id="PTHR35936:SF34">
    <property type="entry name" value="ABC TRANSPORTER EXTRACELLULAR-BINDING PROTEIN YCKB-RELATED"/>
    <property type="match status" value="1"/>
</dbReference>
<feature type="chain" id="PRO_5019202701" evidence="2">
    <location>
        <begin position="22"/>
        <end position="270"/>
    </location>
</feature>
<organism evidence="4 5">
    <name type="scientific">Ligilactobacillus salitolerans</name>
    <dbReference type="NCBI Taxonomy" id="1808352"/>
    <lineage>
        <taxon>Bacteria</taxon>
        <taxon>Bacillati</taxon>
        <taxon>Bacillota</taxon>
        <taxon>Bacilli</taxon>
        <taxon>Lactobacillales</taxon>
        <taxon>Lactobacillaceae</taxon>
        <taxon>Ligilactobacillus</taxon>
    </lineage>
</organism>
<dbReference type="PROSITE" id="PS51257">
    <property type="entry name" value="PROKAR_LIPOPROTEIN"/>
    <property type="match status" value="1"/>
</dbReference>
<dbReference type="RefSeq" id="WP_124978307.1">
    <property type="nucleotide sequence ID" value="NZ_BFFP01000051.1"/>
</dbReference>
<comment type="caution">
    <text evidence="4">The sequence shown here is derived from an EMBL/GenBank/DDBJ whole genome shotgun (WGS) entry which is preliminary data.</text>
</comment>
<keyword evidence="1 2" id="KW-0732">Signal</keyword>
<dbReference type="SMART" id="SM00062">
    <property type="entry name" value="PBPb"/>
    <property type="match status" value="1"/>
</dbReference>
<dbReference type="SUPFAM" id="SSF53850">
    <property type="entry name" value="Periplasmic binding protein-like II"/>
    <property type="match status" value="1"/>
</dbReference>
<feature type="signal peptide" evidence="2">
    <location>
        <begin position="1"/>
        <end position="21"/>
    </location>
</feature>
<dbReference type="AlphaFoldDB" id="A0A401IW27"/>
<sequence length="270" mass="29756">MKKLRGLFFSLAIIALTFTLAACGSKSSSQSQDSFKSELKTKGKLTIGLEGTYKPYSYRKVGKLTDFEVELGTALAKKMGLKAQFVPTKWDSLVAGLGSKKYDVVMNDISETPARKKVYKFSNPYIYSPYVLITPDSSSLKILKDIAGKKFAEGTGTNNEQLAKKYKAKIVSSGEFATTLSLVRDGRADGTINSAEAWYAYKKDHAAQGLKIKDLSDEADPVKVSGMFNKQTPKTRAKYNKALQALKKDGTLTKLSKKYFGEDITKDTKQ</sequence>
<evidence type="ECO:0000256" key="2">
    <source>
        <dbReference type="SAM" id="SignalP"/>
    </source>
</evidence>
<dbReference type="PANTHER" id="PTHR35936">
    <property type="entry name" value="MEMBRANE-BOUND LYTIC MUREIN TRANSGLYCOSYLASE F"/>
    <property type="match status" value="1"/>
</dbReference>
<proteinExistence type="predicted"/>
<evidence type="ECO:0000256" key="1">
    <source>
        <dbReference type="ARBA" id="ARBA00022729"/>
    </source>
</evidence>
<evidence type="ECO:0000313" key="5">
    <source>
        <dbReference type="Proteomes" id="UP000286848"/>
    </source>
</evidence>
<keyword evidence="5" id="KW-1185">Reference proteome</keyword>
<dbReference type="InterPro" id="IPR001638">
    <property type="entry name" value="Solute-binding_3/MltF_N"/>
</dbReference>
<dbReference type="EMBL" id="BFFP01000051">
    <property type="protein sequence ID" value="GBG95744.1"/>
    <property type="molecule type" value="Genomic_DNA"/>
</dbReference>
<reference evidence="4 5" key="1">
    <citation type="journal article" date="2019" name="Int. J. Syst. Evol. Microbiol.">
        <title>Lactobacillus salitolerans sp. nov., a novel lactic acid bacterium isolated from spent mushroom substrates.</title>
        <authorList>
            <person name="Tohno M."/>
            <person name="Tanizawa Y."/>
            <person name="Kojima Y."/>
            <person name="Sakamoto M."/>
            <person name="Nakamura Y."/>
            <person name="Ohkuma M."/>
            <person name="Kobayashi H."/>
        </authorList>
    </citation>
    <scope>NUCLEOTIDE SEQUENCE [LARGE SCALE GENOMIC DNA]</scope>
    <source>
        <strain evidence="4 5">YK43</strain>
    </source>
</reference>
<evidence type="ECO:0000259" key="3">
    <source>
        <dbReference type="SMART" id="SM00062"/>
    </source>
</evidence>
<dbReference type="Proteomes" id="UP000286848">
    <property type="component" value="Unassembled WGS sequence"/>
</dbReference>
<dbReference type="OrthoDB" id="8613538at2"/>
<dbReference type="Gene3D" id="3.40.190.10">
    <property type="entry name" value="Periplasmic binding protein-like II"/>
    <property type="match status" value="2"/>
</dbReference>
<protein>
    <submittedName>
        <fullName evidence="4">Amino acid ABC transporter substrate-binding protein</fullName>
    </submittedName>
</protein>
<gene>
    <name evidence="4" type="ORF">LFYK43_22030</name>
</gene>
<feature type="domain" description="Solute-binding protein family 3/N-terminal" evidence="3">
    <location>
        <begin position="44"/>
        <end position="263"/>
    </location>
</feature>
<accession>A0A401IW27</accession>
<dbReference type="Pfam" id="PF00497">
    <property type="entry name" value="SBP_bac_3"/>
    <property type="match status" value="1"/>
</dbReference>